<proteinExistence type="predicted"/>
<comment type="caution">
    <text evidence="2">The sequence shown here is derived from an EMBL/GenBank/DDBJ whole genome shotgun (WGS) entry which is preliminary data.</text>
</comment>
<evidence type="ECO:0000313" key="2">
    <source>
        <dbReference type="EMBL" id="ORZ33963.1"/>
    </source>
</evidence>
<dbReference type="PANTHER" id="PTHR13371:SF0">
    <property type="entry name" value="CENTROSOMAL PROTEIN OF 104 KDA"/>
    <property type="match status" value="1"/>
</dbReference>
<dbReference type="EMBL" id="MCFL01000032">
    <property type="protein sequence ID" value="ORZ33963.1"/>
    <property type="molecule type" value="Genomic_DNA"/>
</dbReference>
<dbReference type="AlphaFoldDB" id="A0A1Y2HJT8"/>
<evidence type="ECO:0000259" key="1">
    <source>
        <dbReference type="Pfam" id="PF21039"/>
    </source>
</evidence>
<keyword evidence="3" id="KW-1185">Reference proteome</keyword>
<sequence length="134" mass="14577">MSTASAAPGGPSVAGGQANETEGDWNLDFTCVFCEEVNPEFVQQRLDEHYWRECPCLCACAYCSEVVEVANMHTHLKLECKSPQAKGVQLPADTCVMCRAKVGLGEAAFRRHLLVGSGCAKAVRKPKLGVKYRL</sequence>
<evidence type="ECO:0000313" key="3">
    <source>
        <dbReference type="Proteomes" id="UP000193411"/>
    </source>
</evidence>
<protein>
    <recommendedName>
        <fullName evidence="1">Centrosomal protein CEP104 Zn finger domain-containing protein</fullName>
    </recommendedName>
</protein>
<dbReference type="InterPro" id="IPR048738">
    <property type="entry name" value="CEP104_Znf"/>
</dbReference>
<dbReference type="Proteomes" id="UP000193411">
    <property type="component" value="Unassembled WGS sequence"/>
</dbReference>
<gene>
    <name evidence="2" type="ORF">BCR44DRAFT_118174</name>
</gene>
<name>A0A1Y2HJT8_9FUNG</name>
<feature type="domain" description="Centrosomal protein CEP104 Zn finger" evidence="1">
    <location>
        <begin position="30"/>
        <end position="83"/>
    </location>
</feature>
<dbReference type="PANTHER" id="PTHR13371">
    <property type="entry name" value="GLYCINE-, GLUTAMATE-, THIENYLCYCLOHEXYLPIPERIDINE-BINDING PROTEIN"/>
    <property type="match status" value="1"/>
</dbReference>
<organism evidence="2 3">
    <name type="scientific">Catenaria anguillulae PL171</name>
    <dbReference type="NCBI Taxonomy" id="765915"/>
    <lineage>
        <taxon>Eukaryota</taxon>
        <taxon>Fungi</taxon>
        <taxon>Fungi incertae sedis</taxon>
        <taxon>Blastocladiomycota</taxon>
        <taxon>Blastocladiomycetes</taxon>
        <taxon>Blastocladiales</taxon>
        <taxon>Catenariaceae</taxon>
        <taxon>Catenaria</taxon>
    </lineage>
</organism>
<dbReference type="OrthoDB" id="66599at2759"/>
<dbReference type="InterPro" id="IPR052607">
    <property type="entry name" value="CEP104-like"/>
</dbReference>
<dbReference type="GO" id="GO:0005929">
    <property type="term" value="C:cilium"/>
    <property type="evidence" value="ECO:0007669"/>
    <property type="project" value="TreeGrafter"/>
</dbReference>
<dbReference type="Pfam" id="PF21039">
    <property type="entry name" value="CEP104_ZnF"/>
    <property type="match status" value="1"/>
</dbReference>
<reference evidence="2 3" key="1">
    <citation type="submission" date="2016-07" db="EMBL/GenBank/DDBJ databases">
        <title>Pervasive Adenine N6-methylation of Active Genes in Fungi.</title>
        <authorList>
            <consortium name="DOE Joint Genome Institute"/>
            <person name="Mondo S.J."/>
            <person name="Dannebaum R.O."/>
            <person name="Kuo R.C."/>
            <person name="Labutti K."/>
            <person name="Haridas S."/>
            <person name="Kuo A."/>
            <person name="Salamov A."/>
            <person name="Ahrendt S.R."/>
            <person name="Lipzen A."/>
            <person name="Sullivan W."/>
            <person name="Andreopoulos W.B."/>
            <person name="Clum A."/>
            <person name="Lindquist E."/>
            <person name="Daum C."/>
            <person name="Ramamoorthy G.K."/>
            <person name="Gryganskyi A."/>
            <person name="Culley D."/>
            <person name="Magnuson J.K."/>
            <person name="James T.Y."/>
            <person name="O'Malley M.A."/>
            <person name="Stajich J.E."/>
            <person name="Spatafora J.W."/>
            <person name="Visel A."/>
            <person name="Grigoriev I.V."/>
        </authorList>
    </citation>
    <scope>NUCLEOTIDE SEQUENCE [LARGE SCALE GENOMIC DNA]</scope>
    <source>
        <strain evidence="2 3">PL171</strain>
    </source>
</reference>
<accession>A0A1Y2HJT8</accession>